<accession>A0A1T4WWL4</accession>
<feature type="domain" description="Heme-copper oxidase subunit III family profile" evidence="8">
    <location>
        <begin position="1"/>
        <end position="198"/>
    </location>
</feature>
<dbReference type="GO" id="GO:0005886">
    <property type="term" value="C:plasma membrane"/>
    <property type="evidence" value="ECO:0007669"/>
    <property type="project" value="UniProtKB-SubCell"/>
</dbReference>
<evidence type="ECO:0000259" key="8">
    <source>
        <dbReference type="PROSITE" id="PS50253"/>
    </source>
</evidence>
<dbReference type="RefSeq" id="WP_078717017.1">
    <property type="nucleotide sequence ID" value="NZ_FUYC01000005.1"/>
</dbReference>
<dbReference type="Proteomes" id="UP000190027">
    <property type="component" value="Unassembled WGS sequence"/>
</dbReference>
<proteinExistence type="inferred from homology"/>
<evidence type="ECO:0000256" key="2">
    <source>
        <dbReference type="ARBA" id="ARBA00010581"/>
    </source>
</evidence>
<evidence type="ECO:0000313" key="9">
    <source>
        <dbReference type="EMBL" id="SKA81750.1"/>
    </source>
</evidence>
<dbReference type="PANTHER" id="PTHR11403">
    <property type="entry name" value="CYTOCHROME C OXIDASE SUBUNIT III"/>
    <property type="match status" value="1"/>
</dbReference>
<feature type="transmembrane region" description="Helical" evidence="7">
    <location>
        <begin position="178"/>
        <end position="197"/>
    </location>
</feature>
<comment type="subcellular location">
    <subcellularLocation>
        <location evidence="6">Cell membrane</location>
        <topology evidence="6">Multi-pass membrane protein</topology>
    </subcellularLocation>
    <subcellularLocation>
        <location evidence="1">Membrane</location>
        <topology evidence="1">Multi-pass membrane protein</topology>
    </subcellularLocation>
</comment>
<dbReference type="GO" id="GO:0004129">
    <property type="term" value="F:cytochrome-c oxidase activity"/>
    <property type="evidence" value="ECO:0007669"/>
    <property type="project" value="InterPro"/>
</dbReference>
<keyword evidence="10" id="KW-1185">Reference proteome</keyword>
<dbReference type="Pfam" id="PF00510">
    <property type="entry name" value="COX3"/>
    <property type="match status" value="1"/>
</dbReference>
<dbReference type="GO" id="GO:0019646">
    <property type="term" value="P:aerobic electron transport chain"/>
    <property type="evidence" value="ECO:0007669"/>
    <property type="project" value="InterPro"/>
</dbReference>
<dbReference type="SUPFAM" id="SSF81452">
    <property type="entry name" value="Cytochrome c oxidase subunit III-like"/>
    <property type="match status" value="1"/>
</dbReference>
<dbReference type="EMBL" id="FUYC01000005">
    <property type="protein sequence ID" value="SKA81750.1"/>
    <property type="molecule type" value="Genomic_DNA"/>
</dbReference>
<dbReference type="InterPro" id="IPR024791">
    <property type="entry name" value="Cyt_c/ubiquinol_Oxase_su3"/>
</dbReference>
<reference evidence="9 10" key="1">
    <citation type="submission" date="2017-02" db="EMBL/GenBank/DDBJ databases">
        <authorList>
            <person name="Peterson S.W."/>
        </authorList>
    </citation>
    <scope>NUCLEOTIDE SEQUENCE [LARGE SCALE GENOMIC DNA]</scope>
    <source>
        <strain evidence="9 10">DSM 16080</strain>
    </source>
</reference>
<dbReference type="PANTHER" id="PTHR11403:SF6">
    <property type="entry name" value="NITRIC OXIDE REDUCTASE SUBUNIT E"/>
    <property type="match status" value="1"/>
</dbReference>
<evidence type="ECO:0000313" key="10">
    <source>
        <dbReference type="Proteomes" id="UP000190027"/>
    </source>
</evidence>
<sequence length="198" mass="22293">MSAPFKDQVGARMGMWLFLFTELLLFGGLFVLYAAYLHRWPAEFHHAAGELSRTFGAANTVVLITSSFTVAASITALRTGRSTLARMLIWLTLALALVFLINKFFEWSAKFDHGLYPGGHELVLRDAGEQIFFAMYFTMTGLHGLHVLIGMAVLGWVLSMIGGKVRRDEPVALENAGLYWHLVDLIWIYLFPLFYLVT</sequence>
<gene>
    <name evidence="9" type="ORF">SAMN02745704_01442</name>
</gene>
<dbReference type="InterPro" id="IPR000298">
    <property type="entry name" value="Cyt_c_oxidase-like_su3"/>
</dbReference>
<comment type="similarity">
    <text evidence="2 6">Belongs to the cytochrome c oxidase subunit 3 family.</text>
</comment>
<dbReference type="PROSITE" id="PS50253">
    <property type="entry name" value="COX3"/>
    <property type="match status" value="1"/>
</dbReference>
<dbReference type="InterPro" id="IPR013833">
    <property type="entry name" value="Cyt_c_oxidase_su3_a-hlx"/>
</dbReference>
<feature type="transmembrane region" description="Helical" evidence="7">
    <location>
        <begin position="131"/>
        <end position="158"/>
    </location>
</feature>
<evidence type="ECO:0000256" key="4">
    <source>
        <dbReference type="ARBA" id="ARBA00022989"/>
    </source>
</evidence>
<feature type="transmembrane region" description="Helical" evidence="7">
    <location>
        <begin position="16"/>
        <end position="36"/>
    </location>
</feature>
<dbReference type="AlphaFoldDB" id="A0A1T4WWL4"/>
<dbReference type="STRING" id="1121449.SAMN02745704_01442"/>
<dbReference type="OrthoDB" id="9810850at2"/>
<organism evidence="9 10">
    <name type="scientific">Paucidesulfovibrio gracilis DSM 16080</name>
    <dbReference type="NCBI Taxonomy" id="1121449"/>
    <lineage>
        <taxon>Bacteria</taxon>
        <taxon>Pseudomonadati</taxon>
        <taxon>Thermodesulfobacteriota</taxon>
        <taxon>Desulfovibrionia</taxon>
        <taxon>Desulfovibrionales</taxon>
        <taxon>Desulfovibrionaceae</taxon>
        <taxon>Paucidesulfovibrio</taxon>
    </lineage>
</organism>
<evidence type="ECO:0000256" key="3">
    <source>
        <dbReference type="ARBA" id="ARBA00022692"/>
    </source>
</evidence>
<feature type="transmembrane region" description="Helical" evidence="7">
    <location>
        <begin position="56"/>
        <end position="77"/>
    </location>
</feature>
<dbReference type="InterPro" id="IPR035973">
    <property type="entry name" value="Cyt_c_oxidase_su3-like_sf"/>
</dbReference>
<dbReference type="Gene3D" id="1.20.120.80">
    <property type="entry name" value="Cytochrome c oxidase, subunit III, four-helix bundle"/>
    <property type="match status" value="1"/>
</dbReference>
<evidence type="ECO:0000256" key="7">
    <source>
        <dbReference type="SAM" id="Phobius"/>
    </source>
</evidence>
<evidence type="ECO:0000256" key="6">
    <source>
        <dbReference type="RuleBase" id="RU003376"/>
    </source>
</evidence>
<keyword evidence="5 7" id="KW-0472">Membrane</keyword>
<evidence type="ECO:0000256" key="1">
    <source>
        <dbReference type="ARBA" id="ARBA00004141"/>
    </source>
</evidence>
<protein>
    <submittedName>
        <fullName evidence="9">Cytochrome c oxidase subunit 3</fullName>
    </submittedName>
</protein>
<keyword evidence="3 6" id="KW-0812">Transmembrane</keyword>
<evidence type="ECO:0000256" key="5">
    <source>
        <dbReference type="ARBA" id="ARBA00023136"/>
    </source>
</evidence>
<feature type="transmembrane region" description="Helical" evidence="7">
    <location>
        <begin position="84"/>
        <end position="105"/>
    </location>
</feature>
<name>A0A1T4WWL4_9BACT</name>
<keyword evidence="4 7" id="KW-1133">Transmembrane helix</keyword>